<evidence type="ECO:0000313" key="7">
    <source>
        <dbReference type="Proteomes" id="UP000006671"/>
    </source>
</evidence>
<dbReference type="InParanoid" id="D2VGL8"/>
<comment type="subcellular location">
    <subcellularLocation>
        <location evidence="1">Membrane</location>
        <topology evidence="1">Multi-pass membrane protein</topology>
    </subcellularLocation>
</comment>
<evidence type="ECO:0000256" key="2">
    <source>
        <dbReference type="ARBA" id="ARBA00022692"/>
    </source>
</evidence>
<dbReference type="GeneID" id="8854090"/>
<dbReference type="OMA" id="TCMATIC"/>
<keyword evidence="2 5" id="KW-0812">Transmembrane</keyword>
<keyword evidence="3 5" id="KW-1133">Transmembrane helix</keyword>
<dbReference type="KEGG" id="ngr:NAEGRDRAFT_33832"/>
<dbReference type="VEuPathDB" id="AmoebaDB:NAEGRDRAFT_33832"/>
<dbReference type="Pfam" id="PF15795">
    <property type="entry name" value="Spec3"/>
    <property type="match status" value="1"/>
</dbReference>
<evidence type="ECO:0000256" key="5">
    <source>
        <dbReference type="SAM" id="Phobius"/>
    </source>
</evidence>
<evidence type="ECO:0000256" key="3">
    <source>
        <dbReference type="ARBA" id="ARBA00022989"/>
    </source>
</evidence>
<name>D2VGL8_NAEGR</name>
<protein>
    <submittedName>
        <fullName evidence="6">Predicted protein</fullName>
    </submittedName>
</protein>
<gene>
    <name evidence="6" type="ORF">NAEGRDRAFT_33832</name>
</gene>
<evidence type="ECO:0000256" key="4">
    <source>
        <dbReference type="ARBA" id="ARBA00023136"/>
    </source>
</evidence>
<dbReference type="PANTHER" id="PTHR21676:SF6">
    <property type="entry name" value="PROTEIN STUM"/>
    <property type="match status" value="1"/>
</dbReference>
<dbReference type="OrthoDB" id="361532at2759"/>
<organism evidence="7">
    <name type="scientific">Naegleria gruberi</name>
    <name type="common">Amoeba</name>
    <dbReference type="NCBI Taxonomy" id="5762"/>
    <lineage>
        <taxon>Eukaryota</taxon>
        <taxon>Discoba</taxon>
        <taxon>Heterolobosea</taxon>
        <taxon>Tetramitia</taxon>
        <taxon>Eutetramitia</taxon>
        <taxon>Vahlkampfiidae</taxon>
        <taxon>Naegleria</taxon>
    </lineage>
</organism>
<dbReference type="Proteomes" id="UP000006671">
    <property type="component" value="Unassembled WGS sequence"/>
</dbReference>
<keyword evidence="7" id="KW-1185">Reference proteome</keyword>
<reference evidence="6 7" key="1">
    <citation type="journal article" date="2010" name="Cell">
        <title>The genome of Naegleria gruberi illuminates early eukaryotic versatility.</title>
        <authorList>
            <person name="Fritz-Laylin L.K."/>
            <person name="Prochnik S.E."/>
            <person name="Ginger M.L."/>
            <person name="Dacks J.B."/>
            <person name="Carpenter M.L."/>
            <person name="Field M.C."/>
            <person name="Kuo A."/>
            <person name="Paredez A."/>
            <person name="Chapman J."/>
            <person name="Pham J."/>
            <person name="Shu S."/>
            <person name="Neupane R."/>
            <person name="Cipriano M."/>
            <person name="Mancuso J."/>
            <person name="Tu H."/>
            <person name="Salamov A."/>
            <person name="Lindquist E."/>
            <person name="Shapiro H."/>
            <person name="Lucas S."/>
            <person name="Grigoriev I.V."/>
            <person name="Cande W.Z."/>
            <person name="Fulton C."/>
            <person name="Rokhsar D.S."/>
            <person name="Dawson S.C."/>
        </authorList>
    </citation>
    <scope>NUCLEOTIDE SEQUENCE [LARGE SCALE GENOMIC DNA]</scope>
    <source>
        <strain evidence="6 7">NEG-M</strain>
    </source>
</reference>
<proteinExistence type="predicted"/>
<dbReference type="InterPro" id="IPR026673">
    <property type="entry name" value="SPEC3/Stum"/>
</dbReference>
<dbReference type="PANTHER" id="PTHR21676">
    <property type="entry name" value="PROTEIN STUM"/>
    <property type="match status" value="1"/>
</dbReference>
<accession>D2VGL8</accession>
<evidence type="ECO:0000256" key="1">
    <source>
        <dbReference type="ARBA" id="ARBA00004141"/>
    </source>
</evidence>
<evidence type="ECO:0000313" key="6">
    <source>
        <dbReference type="EMBL" id="EFC43989.1"/>
    </source>
</evidence>
<dbReference type="GO" id="GO:0016020">
    <property type="term" value="C:membrane"/>
    <property type="evidence" value="ECO:0007669"/>
    <property type="project" value="UniProtKB-SubCell"/>
</dbReference>
<sequence length="64" mass="7385">MGLIVLILNILFPGWGTVIAAIVRLTAEKEKMMPTLIVGILQFVLTSFLIGWFWSIWWGFKIYQ</sequence>
<feature type="transmembrane region" description="Helical" evidence="5">
    <location>
        <begin position="36"/>
        <end position="60"/>
    </location>
</feature>
<dbReference type="EMBL" id="GG738870">
    <property type="protein sequence ID" value="EFC43989.1"/>
    <property type="molecule type" value="Genomic_DNA"/>
</dbReference>
<dbReference type="RefSeq" id="XP_002676733.1">
    <property type="nucleotide sequence ID" value="XM_002676687.1"/>
</dbReference>
<dbReference type="AlphaFoldDB" id="D2VGL8"/>
<keyword evidence="4 5" id="KW-0472">Membrane</keyword>